<evidence type="ECO:0000313" key="1">
    <source>
        <dbReference type="EMBL" id="MFD2672679.1"/>
    </source>
</evidence>
<protein>
    <recommendedName>
        <fullName evidence="3">Deoxynucleoside kinase domain-containing protein</fullName>
    </recommendedName>
</protein>
<accession>A0ABW5RCY0</accession>
<sequence>MNIPKIWFIEGIPGSGKTTTARWLSTILMQYGQLTELYLEGNLNHPVDLTYTAVLHDAQWHMLAQRFPEQLPLLQTFVQSDASGHRLIPYGLISHIHHDFPETCMAFLSQHDANYLSPEQYCRIMLERWQSFSKHALHSRTIYIFEGCLLHHPISFLLARHNQSTTQIKDYILAMTQIMQPHQPNLIYFHQEDPRTVLQQARSERSDSWWNQFVHQCTRQAYGQAHKLAEEQGVYDYLKAQRSLEIELISNWSIPTISINYATYTPTMQQMFQQQIEQTLRFTLLP</sequence>
<dbReference type="Gene3D" id="3.40.50.300">
    <property type="entry name" value="P-loop containing nucleotide triphosphate hydrolases"/>
    <property type="match status" value="1"/>
</dbReference>
<comment type="caution">
    <text evidence="1">The sequence shown here is derived from an EMBL/GenBank/DDBJ whole genome shotgun (WGS) entry which is preliminary data.</text>
</comment>
<organism evidence="1 2">
    <name type="scientific">Marinicrinis sediminis</name>
    <dbReference type="NCBI Taxonomy" id="1652465"/>
    <lineage>
        <taxon>Bacteria</taxon>
        <taxon>Bacillati</taxon>
        <taxon>Bacillota</taxon>
        <taxon>Bacilli</taxon>
        <taxon>Bacillales</taxon>
        <taxon>Paenibacillaceae</taxon>
    </lineage>
</organism>
<keyword evidence="2" id="KW-1185">Reference proteome</keyword>
<dbReference type="Proteomes" id="UP001597497">
    <property type="component" value="Unassembled WGS sequence"/>
</dbReference>
<name>A0ABW5RCY0_9BACL</name>
<dbReference type="RefSeq" id="WP_379930245.1">
    <property type="nucleotide sequence ID" value="NZ_JBHUMM010000043.1"/>
</dbReference>
<dbReference type="EMBL" id="JBHUMM010000043">
    <property type="protein sequence ID" value="MFD2672679.1"/>
    <property type="molecule type" value="Genomic_DNA"/>
</dbReference>
<proteinExistence type="predicted"/>
<evidence type="ECO:0000313" key="2">
    <source>
        <dbReference type="Proteomes" id="UP001597497"/>
    </source>
</evidence>
<gene>
    <name evidence="1" type="ORF">ACFSUC_14020</name>
</gene>
<evidence type="ECO:0008006" key="3">
    <source>
        <dbReference type="Google" id="ProtNLM"/>
    </source>
</evidence>
<dbReference type="InterPro" id="IPR027417">
    <property type="entry name" value="P-loop_NTPase"/>
</dbReference>
<dbReference type="SUPFAM" id="SSF52540">
    <property type="entry name" value="P-loop containing nucleoside triphosphate hydrolases"/>
    <property type="match status" value="1"/>
</dbReference>
<reference evidence="2" key="1">
    <citation type="journal article" date="2019" name="Int. J. Syst. Evol. Microbiol.">
        <title>The Global Catalogue of Microorganisms (GCM) 10K type strain sequencing project: providing services to taxonomists for standard genome sequencing and annotation.</title>
        <authorList>
            <consortium name="The Broad Institute Genomics Platform"/>
            <consortium name="The Broad Institute Genome Sequencing Center for Infectious Disease"/>
            <person name="Wu L."/>
            <person name="Ma J."/>
        </authorList>
    </citation>
    <scope>NUCLEOTIDE SEQUENCE [LARGE SCALE GENOMIC DNA]</scope>
    <source>
        <strain evidence="2">KCTC 33676</strain>
    </source>
</reference>